<keyword evidence="1" id="KW-0472">Membrane</keyword>
<gene>
    <name evidence="2" type="ORF">T23_00100</name>
</gene>
<name>A0ABN6ZDQ3_9FIRM</name>
<evidence type="ECO:0000256" key="1">
    <source>
        <dbReference type="SAM" id="Phobius"/>
    </source>
</evidence>
<proteinExistence type="predicted"/>
<dbReference type="Proteomes" id="UP001432099">
    <property type="component" value="Chromosome"/>
</dbReference>
<keyword evidence="1" id="KW-1133">Transmembrane helix</keyword>
<feature type="transmembrane region" description="Helical" evidence="1">
    <location>
        <begin position="53"/>
        <end position="71"/>
    </location>
</feature>
<keyword evidence="1" id="KW-0812">Transmembrane</keyword>
<dbReference type="EMBL" id="AP028127">
    <property type="protein sequence ID" value="BEH89908.1"/>
    <property type="molecule type" value="Genomic_DNA"/>
</dbReference>
<reference evidence="2" key="1">
    <citation type="journal article" date="2024" name="Int. J. Syst. Evol. Microbiol.">
        <title>Turicibacter faecis sp. nov., isolated from faeces of heart failure mouse model.</title>
        <authorList>
            <person name="Imamura Y."/>
            <person name="Motooka D."/>
            <person name="Nakajima Y."/>
            <person name="Ito S."/>
            <person name="Kitakaze M."/>
            <person name="Iida T."/>
            <person name="Nakamura S."/>
        </authorList>
    </citation>
    <scope>NUCLEOTIDE SEQUENCE</scope>
    <source>
        <strain evidence="2">TC023</strain>
    </source>
</reference>
<feature type="transmembrane region" description="Helical" evidence="1">
    <location>
        <begin position="6"/>
        <end position="23"/>
    </location>
</feature>
<dbReference type="RefSeq" id="WP_338617716.1">
    <property type="nucleotide sequence ID" value="NZ_AP028127.1"/>
</dbReference>
<protein>
    <recommendedName>
        <fullName evidence="4">DUF3953 domain-containing protein</fullName>
    </recommendedName>
</protein>
<evidence type="ECO:0008006" key="4">
    <source>
        <dbReference type="Google" id="ProtNLM"/>
    </source>
</evidence>
<evidence type="ECO:0000313" key="2">
    <source>
        <dbReference type="EMBL" id="BEH89908.1"/>
    </source>
</evidence>
<organism evidence="2 3">
    <name type="scientific">Turicibacter faecis</name>
    <dbReference type="NCBI Taxonomy" id="2963365"/>
    <lineage>
        <taxon>Bacteria</taxon>
        <taxon>Bacillati</taxon>
        <taxon>Bacillota</taxon>
        <taxon>Erysipelotrichia</taxon>
        <taxon>Erysipelotrichales</taxon>
        <taxon>Turicibacteraceae</taxon>
        <taxon>Turicibacter</taxon>
    </lineage>
</organism>
<keyword evidence="3" id="KW-1185">Reference proteome</keyword>
<sequence length="72" mass="8122">MKVINFILICLTILIGISIWMGYDRNVPLLLLVVAGSQMVNGWDRYRKNRGEAIVLFLLAVFLMGVAINLVE</sequence>
<accession>A0ABN6ZDQ3</accession>
<evidence type="ECO:0000313" key="3">
    <source>
        <dbReference type="Proteomes" id="UP001432099"/>
    </source>
</evidence>